<evidence type="ECO:0000256" key="2">
    <source>
        <dbReference type="ARBA" id="ARBA00022771"/>
    </source>
</evidence>
<keyword evidence="3" id="KW-0862">Zinc</keyword>
<evidence type="ECO:0000256" key="1">
    <source>
        <dbReference type="ARBA" id="ARBA00022723"/>
    </source>
</evidence>
<organism evidence="7 8">
    <name type="scientific">Galleria mellonella</name>
    <name type="common">Greater wax moth</name>
    <dbReference type="NCBI Taxonomy" id="7137"/>
    <lineage>
        <taxon>Eukaryota</taxon>
        <taxon>Metazoa</taxon>
        <taxon>Ecdysozoa</taxon>
        <taxon>Arthropoda</taxon>
        <taxon>Hexapoda</taxon>
        <taxon>Insecta</taxon>
        <taxon>Pterygota</taxon>
        <taxon>Neoptera</taxon>
        <taxon>Endopterygota</taxon>
        <taxon>Lepidoptera</taxon>
        <taxon>Glossata</taxon>
        <taxon>Ditrysia</taxon>
        <taxon>Pyraloidea</taxon>
        <taxon>Pyralidae</taxon>
        <taxon>Galleriinae</taxon>
        <taxon>Galleria</taxon>
    </lineage>
</organism>
<dbReference type="RefSeq" id="XP_052756391.1">
    <property type="nucleotide sequence ID" value="XM_052900431.1"/>
</dbReference>
<evidence type="ECO:0000256" key="5">
    <source>
        <dbReference type="PROSITE-ProRule" id="PRU00309"/>
    </source>
</evidence>
<dbReference type="SMART" id="SM00692">
    <property type="entry name" value="DM3"/>
    <property type="match status" value="1"/>
</dbReference>
<evidence type="ECO:0000259" key="6">
    <source>
        <dbReference type="PROSITE" id="PS50950"/>
    </source>
</evidence>
<protein>
    <submittedName>
        <fullName evidence="8">Uncharacterized protein LOC113519904 isoform X1</fullName>
    </submittedName>
</protein>
<dbReference type="InterPro" id="IPR006612">
    <property type="entry name" value="THAP_Znf"/>
</dbReference>
<dbReference type="Pfam" id="PF05485">
    <property type="entry name" value="THAP"/>
    <property type="match status" value="1"/>
</dbReference>
<keyword evidence="4 5" id="KW-0238">DNA-binding</keyword>
<reference evidence="8" key="1">
    <citation type="submission" date="2025-08" db="UniProtKB">
        <authorList>
            <consortium name="RefSeq"/>
        </authorList>
    </citation>
    <scope>IDENTIFICATION</scope>
    <source>
        <tissue evidence="8">Whole larvae</tissue>
    </source>
</reference>
<evidence type="ECO:0000313" key="8">
    <source>
        <dbReference type="RefSeq" id="XP_052756391.1"/>
    </source>
</evidence>
<dbReference type="Proteomes" id="UP001652740">
    <property type="component" value="Unplaced"/>
</dbReference>
<dbReference type="InterPro" id="IPR021896">
    <property type="entry name" value="THAP9-like_HTH"/>
</dbReference>
<name>A0ABM3MYI0_GALME</name>
<keyword evidence="2 5" id="KW-0863">Zinc-finger</keyword>
<evidence type="ECO:0000256" key="3">
    <source>
        <dbReference type="ARBA" id="ARBA00022833"/>
    </source>
</evidence>
<keyword evidence="7" id="KW-1185">Reference proteome</keyword>
<dbReference type="SUPFAM" id="SSF57716">
    <property type="entry name" value="Glucocorticoid receptor-like (DNA-binding domain)"/>
    <property type="match status" value="1"/>
</dbReference>
<keyword evidence="1" id="KW-0479">Metal-binding</keyword>
<proteinExistence type="predicted"/>
<accession>A0ABM3MYI0</accession>
<gene>
    <name evidence="8" type="primary">LOC113519904</name>
</gene>
<dbReference type="PROSITE" id="PS50950">
    <property type="entry name" value="ZF_THAP"/>
    <property type="match status" value="1"/>
</dbReference>
<sequence>MYNILSIWSEEISSRCSYHMCKNTSDKKSMFSFPWKDENRLKIWLKNCGNKALANLPPKNLQSRYICIDHIDKKYIRNETGRRKRILKDAVPETFPILLNRPRTPPDLPDFLTPNSDPLREITKTPDIDLKEEDIELIKQQINLPEPLSCILPETPLEQDEKEKVEKEESPKCKRLRTLLGIANGRLMNEKKKNKRLKMKVANIKKMVDLSKHKFRSETSKLLTLMQLRKKKKVWSNEEKQFCLSLYKKSISAYGYMLKMGIVLPSKSTITHWLKDNNEKSSASNVIS</sequence>
<evidence type="ECO:0000313" key="7">
    <source>
        <dbReference type="Proteomes" id="UP001652740"/>
    </source>
</evidence>
<dbReference type="GeneID" id="113519904"/>
<dbReference type="SMART" id="SM00980">
    <property type="entry name" value="THAP"/>
    <property type="match status" value="1"/>
</dbReference>
<dbReference type="Pfam" id="PF12017">
    <property type="entry name" value="Tnp_P_element"/>
    <property type="match status" value="1"/>
</dbReference>
<feature type="domain" description="THAP-type" evidence="6">
    <location>
        <begin position="12"/>
        <end position="95"/>
    </location>
</feature>
<evidence type="ECO:0000256" key="4">
    <source>
        <dbReference type="ARBA" id="ARBA00023125"/>
    </source>
</evidence>